<dbReference type="EMBL" id="JARBHB010000009">
    <property type="protein sequence ID" value="KAJ8876059.1"/>
    <property type="molecule type" value="Genomic_DNA"/>
</dbReference>
<keyword evidence="3" id="KW-1185">Reference proteome</keyword>
<gene>
    <name evidence="2" type="ORF">PR048_023967</name>
</gene>
<organism evidence="2 3">
    <name type="scientific">Dryococelus australis</name>
    <dbReference type="NCBI Taxonomy" id="614101"/>
    <lineage>
        <taxon>Eukaryota</taxon>
        <taxon>Metazoa</taxon>
        <taxon>Ecdysozoa</taxon>
        <taxon>Arthropoda</taxon>
        <taxon>Hexapoda</taxon>
        <taxon>Insecta</taxon>
        <taxon>Pterygota</taxon>
        <taxon>Neoptera</taxon>
        <taxon>Polyneoptera</taxon>
        <taxon>Phasmatodea</taxon>
        <taxon>Verophasmatodea</taxon>
        <taxon>Anareolatae</taxon>
        <taxon>Phasmatidae</taxon>
        <taxon>Eurycanthinae</taxon>
        <taxon>Dryococelus</taxon>
    </lineage>
</organism>
<evidence type="ECO:0000313" key="2">
    <source>
        <dbReference type="EMBL" id="KAJ8876059.1"/>
    </source>
</evidence>
<protein>
    <submittedName>
        <fullName evidence="2">Uncharacterized protein</fullName>
    </submittedName>
</protein>
<evidence type="ECO:0000256" key="1">
    <source>
        <dbReference type="SAM" id="MobiDB-lite"/>
    </source>
</evidence>
<feature type="region of interest" description="Disordered" evidence="1">
    <location>
        <begin position="160"/>
        <end position="183"/>
    </location>
</feature>
<sequence>MRPSATKEKNSLPVALPDLQQKATCIVPEYLVALYCTYLRLSDNVFYNADHLSRVAAVSERLACSPPTKANRVQSPAGSLPDSRMWESCRMVPLVGGFSRGSPAFRRCSILTSFTHIGSQDLAREIPEKTRRPAASTGTIPAREIPEATALRVEPIADEPIYTSAPHGQQPRDKDGKTSTGETMPLVGGFLSGISRFRLSILASITHVGSQDLAVKSRPNHLTFHSTGEARNQLRHLHESNGETNRKQASNERSFRKCVHHPTMKRLFNLRTGGADNQIAELRQRKARPASDIFKIIEEEEEGEEEGEGCSLALRRRELHPCCTAPPDRSEEEGAVKKLDFVPSITRTNWYQRAVRRTGEGRKVELTSFKPLGLPSLVGLAKGGGGLSIQPVPSPYYRGQVSRRKVSRGEVEKDIRCLHPFCDMKLPRPGGQMKNFPRGKRTKLTPPLPFRTIFNGQESPVSFAKPLPLVTRHTRAARNEFTIASKLCHLGEISHARARRRRVEAFGKPLAVNRLLPPPRLADVEREKGETGFAKRSSRALPEHKILQLRMKLQNSKGRRRENSASNAPDFNLRSRIAVSWMINEEGLRPGQNSTSRVTLLAST</sequence>
<accession>A0ABQ9GVL4</accession>
<evidence type="ECO:0000313" key="3">
    <source>
        <dbReference type="Proteomes" id="UP001159363"/>
    </source>
</evidence>
<reference evidence="2 3" key="1">
    <citation type="submission" date="2023-02" db="EMBL/GenBank/DDBJ databases">
        <title>LHISI_Scaffold_Assembly.</title>
        <authorList>
            <person name="Stuart O.P."/>
            <person name="Cleave R."/>
            <person name="Magrath M.J.L."/>
            <person name="Mikheyev A.S."/>
        </authorList>
    </citation>
    <scope>NUCLEOTIDE SEQUENCE [LARGE SCALE GENOMIC DNA]</scope>
    <source>
        <strain evidence="2">Daus_M_001</strain>
        <tissue evidence="2">Leg muscle</tissue>
    </source>
</reference>
<dbReference type="Proteomes" id="UP001159363">
    <property type="component" value="Chromosome 8"/>
</dbReference>
<name>A0ABQ9GVL4_9NEOP</name>
<proteinExistence type="predicted"/>
<comment type="caution">
    <text evidence="2">The sequence shown here is derived from an EMBL/GenBank/DDBJ whole genome shotgun (WGS) entry which is preliminary data.</text>
</comment>